<evidence type="ECO:0000313" key="7">
    <source>
        <dbReference type="EMBL" id="MBB4571614.1"/>
    </source>
</evidence>
<evidence type="ECO:0000256" key="2">
    <source>
        <dbReference type="ARBA" id="ARBA00007511"/>
    </source>
</evidence>
<proteinExistence type="inferred from homology"/>
<comment type="subcellular location">
    <subcellularLocation>
        <location evidence="1">Membrane</location>
        <topology evidence="1">Multi-pass membrane protein</topology>
    </subcellularLocation>
</comment>
<keyword evidence="3 6" id="KW-0812">Transmembrane</keyword>
<dbReference type="PANTHER" id="PTHR30238">
    <property type="entry name" value="MEMBRANE BOUND PREDICTED REDOX MODULATOR"/>
    <property type="match status" value="1"/>
</dbReference>
<name>A0A7W6ZZJ4_9HYPH</name>
<keyword evidence="4 6" id="KW-1133">Transmembrane helix</keyword>
<gene>
    <name evidence="7" type="ORF">GGE60_005778</name>
</gene>
<evidence type="ECO:0000256" key="5">
    <source>
        <dbReference type="ARBA" id="ARBA00023136"/>
    </source>
</evidence>
<keyword evidence="5 6" id="KW-0472">Membrane</keyword>
<protein>
    <submittedName>
        <fullName evidence="7">YjbE family integral membrane protein</fullName>
    </submittedName>
</protein>
<dbReference type="Proteomes" id="UP000543836">
    <property type="component" value="Unassembled WGS sequence"/>
</dbReference>
<dbReference type="EMBL" id="JACIIG010000030">
    <property type="protein sequence ID" value="MBB4571614.1"/>
    <property type="molecule type" value="Genomic_DNA"/>
</dbReference>
<evidence type="ECO:0000256" key="3">
    <source>
        <dbReference type="ARBA" id="ARBA00022692"/>
    </source>
</evidence>
<evidence type="ECO:0000256" key="6">
    <source>
        <dbReference type="SAM" id="Phobius"/>
    </source>
</evidence>
<dbReference type="AlphaFoldDB" id="A0A7W6ZZJ4"/>
<reference evidence="7 8" key="1">
    <citation type="submission" date="2020-08" db="EMBL/GenBank/DDBJ databases">
        <title>Genomic Encyclopedia of Type Strains, Phase IV (KMG-V): Genome sequencing to study the core and pangenomes of soil and plant-associated prokaryotes.</title>
        <authorList>
            <person name="Whitman W."/>
        </authorList>
    </citation>
    <scope>NUCLEOTIDE SEQUENCE [LARGE SCALE GENOMIC DNA]</scope>
    <source>
        <strain evidence="7 8">SEMIA 492</strain>
    </source>
</reference>
<evidence type="ECO:0000256" key="4">
    <source>
        <dbReference type="ARBA" id="ARBA00022989"/>
    </source>
</evidence>
<accession>A0A7W6ZZJ4</accession>
<dbReference type="NCBIfam" id="TIGR03717">
    <property type="entry name" value="R_switched_YjbE"/>
    <property type="match status" value="1"/>
</dbReference>
<feature type="transmembrane region" description="Helical" evidence="6">
    <location>
        <begin position="175"/>
        <end position="193"/>
    </location>
</feature>
<dbReference type="PANTHER" id="PTHR30238:SF4">
    <property type="entry name" value="SLL1022 PROTEIN"/>
    <property type="match status" value="1"/>
</dbReference>
<keyword evidence="8" id="KW-1185">Reference proteome</keyword>
<dbReference type="InterPro" id="IPR022301">
    <property type="entry name" value="Integral_membrane_YjbE"/>
</dbReference>
<comment type="similarity">
    <text evidence="2">Belongs to the TerC family.</text>
</comment>
<dbReference type="GO" id="GO:0016020">
    <property type="term" value="C:membrane"/>
    <property type="evidence" value="ECO:0007669"/>
    <property type="project" value="UniProtKB-SubCell"/>
</dbReference>
<dbReference type="OrthoDB" id="9807970at2"/>
<dbReference type="RefSeq" id="WP_028755168.1">
    <property type="nucleotide sequence ID" value="NZ_JACIIG010000030.1"/>
</dbReference>
<feature type="transmembrane region" description="Helical" evidence="6">
    <location>
        <begin position="142"/>
        <end position="163"/>
    </location>
</feature>
<comment type="caution">
    <text evidence="7">The sequence shown here is derived from an EMBL/GenBank/DDBJ whole genome shotgun (WGS) entry which is preliminary data.</text>
</comment>
<organism evidence="7 8">
    <name type="scientific">Rhizobium leucaenae</name>
    <dbReference type="NCBI Taxonomy" id="29450"/>
    <lineage>
        <taxon>Bacteria</taxon>
        <taxon>Pseudomonadati</taxon>
        <taxon>Pseudomonadota</taxon>
        <taxon>Alphaproteobacteria</taxon>
        <taxon>Hyphomicrobiales</taxon>
        <taxon>Rhizobiaceae</taxon>
        <taxon>Rhizobium/Agrobacterium group</taxon>
        <taxon>Rhizobium</taxon>
    </lineage>
</organism>
<feature type="transmembrane region" description="Helical" evidence="6">
    <location>
        <begin position="45"/>
        <end position="63"/>
    </location>
</feature>
<sequence>MDFLSAAALAALLQVIAIDLVLAGDNAVVIGMAASGLEKDQRRKAIFIGLVAATVLRILFATVTVHLLDIVGLTLAGGLLLLWVCWKMFRELCSASAANQADHGGTGYSGPRKTLTQAVAQIVVADVTMSLDNVLAVAGVAAHHPMVLVAGLAVSIAFMGLAAEAIARLLERFRWIGYVGLSVIVVVAIRMIFEGGLQVWPYVSR</sequence>
<evidence type="ECO:0000256" key="1">
    <source>
        <dbReference type="ARBA" id="ARBA00004141"/>
    </source>
</evidence>
<dbReference type="InterPro" id="IPR005496">
    <property type="entry name" value="Integral_membrane_TerC"/>
</dbReference>
<dbReference type="Pfam" id="PF03741">
    <property type="entry name" value="TerC"/>
    <property type="match status" value="1"/>
</dbReference>
<evidence type="ECO:0000313" key="8">
    <source>
        <dbReference type="Proteomes" id="UP000543836"/>
    </source>
</evidence>